<dbReference type="EMBL" id="JAAIUW010000013">
    <property type="protein sequence ID" value="KAF7802970.1"/>
    <property type="molecule type" value="Genomic_DNA"/>
</dbReference>
<protein>
    <submittedName>
        <fullName evidence="2">Uncharacterized protein</fullName>
    </submittedName>
</protein>
<dbReference type="Proteomes" id="UP000634136">
    <property type="component" value="Unassembled WGS sequence"/>
</dbReference>
<dbReference type="AlphaFoldDB" id="A0A834VZM9"/>
<feature type="compositionally biased region" description="Polar residues" evidence="1">
    <location>
        <begin position="51"/>
        <end position="60"/>
    </location>
</feature>
<feature type="compositionally biased region" description="Basic and acidic residues" evidence="1">
    <location>
        <begin position="24"/>
        <end position="50"/>
    </location>
</feature>
<sequence>MVKKVVAEDLMEKLANMSMREELEKVEKDSRGRVRNFTRHDGVEKPRMEDNMSNTINNDPNGVHDEGWGWKVIKCSNEREYQSYDETIGREALEKVGVQCGYKSNRKPTRTNNGQEEEYDGVDKRGWQEGLFGC</sequence>
<evidence type="ECO:0000313" key="2">
    <source>
        <dbReference type="EMBL" id="KAF7802970.1"/>
    </source>
</evidence>
<organism evidence="2 3">
    <name type="scientific">Senna tora</name>
    <dbReference type="NCBI Taxonomy" id="362788"/>
    <lineage>
        <taxon>Eukaryota</taxon>
        <taxon>Viridiplantae</taxon>
        <taxon>Streptophyta</taxon>
        <taxon>Embryophyta</taxon>
        <taxon>Tracheophyta</taxon>
        <taxon>Spermatophyta</taxon>
        <taxon>Magnoliopsida</taxon>
        <taxon>eudicotyledons</taxon>
        <taxon>Gunneridae</taxon>
        <taxon>Pentapetalae</taxon>
        <taxon>rosids</taxon>
        <taxon>fabids</taxon>
        <taxon>Fabales</taxon>
        <taxon>Fabaceae</taxon>
        <taxon>Caesalpinioideae</taxon>
        <taxon>Cassia clade</taxon>
        <taxon>Senna</taxon>
    </lineage>
</organism>
<gene>
    <name evidence="2" type="ORF">G2W53_042081</name>
</gene>
<evidence type="ECO:0000256" key="1">
    <source>
        <dbReference type="SAM" id="MobiDB-lite"/>
    </source>
</evidence>
<reference evidence="2" key="1">
    <citation type="submission" date="2020-09" db="EMBL/GenBank/DDBJ databases">
        <title>Genome-Enabled Discovery of Anthraquinone Biosynthesis in Senna tora.</title>
        <authorList>
            <person name="Kang S.-H."/>
            <person name="Pandey R.P."/>
            <person name="Lee C.-M."/>
            <person name="Sim J.-S."/>
            <person name="Jeong J.-T."/>
            <person name="Choi B.-S."/>
            <person name="Jung M."/>
            <person name="Ginzburg D."/>
            <person name="Zhao K."/>
            <person name="Won S.Y."/>
            <person name="Oh T.-J."/>
            <person name="Yu Y."/>
            <person name="Kim N.-H."/>
            <person name="Lee O.R."/>
            <person name="Lee T.-H."/>
            <person name="Bashyal P."/>
            <person name="Kim T.-S."/>
            <person name="Lee W.-H."/>
            <person name="Kawkins C."/>
            <person name="Kim C.-K."/>
            <person name="Kim J.S."/>
            <person name="Ahn B.O."/>
            <person name="Rhee S.Y."/>
            <person name="Sohng J.K."/>
        </authorList>
    </citation>
    <scope>NUCLEOTIDE SEQUENCE</scope>
    <source>
        <tissue evidence="2">Leaf</tissue>
    </source>
</reference>
<evidence type="ECO:0000313" key="3">
    <source>
        <dbReference type="Proteomes" id="UP000634136"/>
    </source>
</evidence>
<name>A0A834VZM9_9FABA</name>
<feature type="region of interest" description="Disordered" evidence="1">
    <location>
        <begin position="24"/>
        <end position="63"/>
    </location>
</feature>
<accession>A0A834VZM9</accession>
<comment type="caution">
    <text evidence="2">The sequence shown here is derived from an EMBL/GenBank/DDBJ whole genome shotgun (WGS) entry which is preliminary data.</text>
</comment>
<keyword evidence="3" id="KW-1185">Reference proteome</keyword>
<proteinExistence type="predicted"/>
<feature type="region of interest" description="Disordered" evidence="1">
    <location>
        <begin position="103"/>
        <end position="122"/>
    </location>
</feature>